<evidence type="ECO:0000256" key="3">
    <source>
        <dbReference type="ARBA" id="ARBA00022777"/>
    </source>
</evidence>
<evidence type="ECO:0000256" key="2">
    <source>
        <dbReference type="ARBA" id="ARBA00022679"/>
    </source>
</evidence>
<dbReference type="EMBL" id="LDJM01000011">
    <property type="protein sequence ID" value="KRG78239.1"/>
    <property type="molecule type" value="Genomic_DNA"/>
</dbReference>
<reference evidence="6 7" key="1">
    <citation type="submission" date="2015-05" db="EMBL/GenBank/DDBJ databases">
        <title>Genome sequencing and analysis of members of genus Stenotrophomonas.</title>
        <authorList>
            <person name="Patil P.P."/>
            <person name="Midha S."/>
            <person name="Patil P.B."/>
        </authorList>
    </citation>
    <scope>NUCLEOTIDE SEQUENCE [LARGE SCALE GENOMIC DNA]</scope>
    <source>
        <strain evidence="6 7">DSM 24757</strain>
    </source>
</reference>
<dbReference type="InterPro" id="IPR012893">
    <property type="entry name" value="HipA-like_C"/>
</dbReference>
<feature type="domain" description="HipA N-terminal subdomain 1" evidence="5">
    <location>
        <begin position="13"/>
        <end position="112"/>
    </location>
</feature>
<sequence>MKIIDVHYDGWGQSWQLGRVAIDGQMSSFEYSVEAIERGVELAPFRTQLSRVARTDGPDHMGRLPGLISDSMPDGWGRLLIERLYRQQGQSKPDALDILAFVGDQAIGALTFKPSAPKSGDTPITSLTELAEQSILIHEGEADEVLPVVANAGGYPHGARPKALITKMANQSITTDLKAEGEPWLVKFANPSDGPDAPRLETLYAQWAGMAGINMMPCQCIELENDTAAFATLRFDREDGKRVPVFTAAGLIEANFRLPGSLSYLDLLRLTISLTRNESELAQMFARCVFNVVFSNMDDHPKNFSFTMNRDGSWNCAPAYDLTLSNGPGGEHSLDVLGKGSEISRADLLMLANSAALSGKCARAIIDQVANVASEVLGKAGTLGEMGIHRHRLRDWKRLVSASLNRMRG</sequence>
<dbReference type="RefSeq" id="WP_057637035.1">
    <property type="nucleotide sequence ID" value="NZ_LDJM01000011.1"/>
</dbReference>
<dbReference type="PANTHER" id="PTHR37419:SF8">
    <property type="entry name" value="TOXIN YJJJ"/>
    <property type="match status" value="1"/>
</dbReference>
<dbReference type="STRING" id="336566.ABB30_04030"/>
<comment type="similarity">
    <text evidence="1">Belongs to the HipA Ser/Thr kinase family.</text>
</comment>
<dbReference type="OrthoDB" id="9805913at2"/>
<protein>
    <recommendedName>
        <fullName evidence="8">Phosphatidylinositol kinase</fullName>
    </recommendedName>
</protein>
<organism evidence="6 7">
    <name type="scientific">Stenotrophomonas ginsengisoli</name>
    <dbReference type="NCBI Taxonomy" id="336566"/>
    <lineage>
        <taxon>Bacteria</taxon>
        <taxon>Pseudomonadati</taxon>
        <taxon>Pseudomonadota</taxon>
        <taxon>Gammaproteobacteria</taxon>
        <taxon>Lysobacterales</taxon>
        <taxon>Lysobacteraceae</taxon>
        <taxon>Stenotrophomonas</taxon>
    </lineage>
</organism>
<keyword evidence="2" id="KW-0808">Transferase</keyword>
<dbReference type="GO" id="GO:0005829">
    <property type="term" value="C:cytosol"/>
    <property type="evidence" value="ECO:0007669"/>
    <property type="project" value="TreeGrafter"/>
</dbReference>
<accession>A0A0R0D7N4</accession>
<dbReference type="InterPro" id="IPR017508">
    <property type="entry name" value="HipA_N1"/>
</dbReference>
<evidence type="ECO:0000313" key="6">
    <source>
        <dbReference type="EMBL" id="KRG78239.1"/>
    </source>
</evidence>
<feature type="domain" description="HipA-like C-terminal" evidence="4">
    <location>
        <begin position="157"/>
        <end position="373"/>
    </location>
</feature>
<dbReference type="PANTHER" id="PTHR37419">
    <property type="entry name" value="SERINE/THREONINE-PROTEIN KINASE TOXIN HIPA"/>
    <property type="match status" value="1"/>
</dbReference>
<comment type="caution">
    <text evidence="6">The sequence shown here is derived from an EMBL/GenBank/DDBJ whole genome shotgun (WGS) entry which is preliminary data.</text>
</comment>
<evidence type="ECO:0008006" key="8">
    <source>
        <dbReference type="Google" id="ProtNLM"/>
    </source>
</evidence>
<dbReference type="GO" id="GO:0004674">
    <property type="term" value="F:protein serine/threonine kinase activity"/>
    <property type="evidence" value="ECO:0007669"/>
    <property type="project" value="TreeGrafter"/>
</dbReference>
<gene>
    <name evidence="6" type="ORF">ABB30_04030</name>
</gene>
<dbReference type="Pfam" id="PF13657">
    <property type="entry name" value="Couple_hipA"/>
    <property type="match status" value="1"/>
</dbReference>
<dbReference type="Pfam" id="PF07804">
    <property type="entry name" value="HipA_C"/>
    <property type="match status" value="1"/>
</dbReference>
<dbReference type="AlphaFoldDB" id="A0A0R0D7N4"/>
<name>A0A0R0D7N4_9GAMM</name>
<keyword evidence="3" id="KW-0418">Kinase</keyword>
<evidence type="ECO:0000256" key="1">
    <source>
        <dbReference type="ARBA" id="ARBA00010164"/>
    </source>
</evidence>
<dbReference type="InterPro" id="IPR052028">
    <property type="entry name" value="HipA_Ser/Thr_kinase"/>
</dbReference>
<dbReference type="Proteomes" id="UP000050956">
    <property type="component" value="Unassembled WGS sequence"/>
</dbReference>
<proteinExistence type="inferred from homology"/>
<evidence type="ECO:0000259" key="4">
    <source>
        <dbReference type="Pfam" id="PF07804"/>
    </source>
</evidence>
<dbReference type="PATRIC" id="fig|336566.3.peg.142"/>
<evidence type="ECO:0000313" key="7">
    <source>
        <dbReference type="Proteomes" id="UP000050956"/>
    </source>
</evidence>
<evidence type="ECO:0000259" key="5">
    <source>
        <dbReference type="Pfam" id="PF13657"/>
    </source>
</evidence>
<keyword evidence="7" id="KW-1185">Reference proteome</keyword>